<reference evidence="2" key="1">
    <citation type="submission" date="2012-11" db="EMBL/GenBank/DDBJ databases">
        <authorList>
            <person name="Lucero-Rivera Y.E."/>
            <person name="Tovar-Ramirez D."/>
        </authorList>
    </citation>
    <scope>NUCLEOTIDE SEQUENCE</scope>
    <source>
        <tissue evidence="2">Salivary gland</tissue>
    </source>
</reference>
<evidence type="ECO:0000256" key="1">
    <source>
        <dbReference type="SAM" id="SignalP"/>
    </source>
</evidence>
<feature type="chain" id="PRO_5003981252" evidence="1">
    <location>
        <begin position="18"/>
        <end position="90"/>
    </location>
</feature>
<feature type="signal peptide" evidence="1">
    <location>
        <begin position="1"/>
        <end position="17"/>
    </location>
</feature>
<sequence>MSASLSILLLLLSTCTAYVLDLGENCNYNGTTLPDDDVIYFNNTCEMGFCSFGYGFIYGCGAGQPIPYSSCIDKRQVGHYPKCCTWIRTC</sequence>
<name>L7MCD5_RHIPC</name>
<organism evidence="2">
    <name type="scientific">Rhipicephalus pulchellus</name>
    <name type="common">Yellow backed tick</name>
    <name type="synonym">Dermacentor pulchellus</name>
    <dbReference type="NCBI Taxonomy" id="72859"/>
    <lineage>
        <taxon>Eukaryota</taxon>
        <taxon>Metazoa</taxon>
        <taxon>Ecdysozoa</taxon>
        <taxon>Arthropoda</taxon>
        <taxon>Chelicerata</taxon>
        <taxon>Arachnida</taxon>
        <taxon>Acari</taxon>
        <taxon>Parasitiformes</taxon>
        <taxon>Ixodida</taxon>
        <taxon>Ixodoidea</taxon>
        <taxon>Ixodidae</taxon>
        <taxon>Rhipicephalinae</taxon>
        <taxon>Rhipicephalus</taxon>
        <taxon>Rhipicephalus</taxon>
    </lineage>
</organism>
<protein>
    <submittedName>
        <fullName evidence="2">Putative 8.9 kDa family member</fullName>
    </submittedName>
</protein>
<evidence type="ECO:0000313" key="2">
    <source>
        <dbReference type="EMBL" id="JAA60888.1"/>
    </source>
</evidence>
<reference evidence="2" key="2">
    <citation type="journal article" date="2015" name="J. Proteomics">
        <title>Sexual differences in the sialomes of the zebra tick, Rhipicephalus pulchellus.</title>
        <authorList>
            <person name="Tan A.W."/>
            <person name="Francischetti I.M."/>
            <person name="Slovak M."/>
            <person name="Kini R.M."/>
            <person name="Ribeiro J.M."/>
        </authorList>
    </citation>
    <scope>NUCLEOTIDE SEQUENCE</scope>
    <source>
        <tissue evidence="2">Salivary gland</tissue>
    </source>
</reference>
<keyword evidence="1" id="KW-0732">Signal</keyword>
<accession>L7MCD5</accession>
<dbReference type="AlphaFoldDB" id="L7MCD5"/>
<dbReference type="EMBL" id="GACK01004146">
    <property type="protein sequence ID" value="JAA60888.1"/>
    <property type="molecule type" value="mRNA"/>
</dbReference>
<proteinExistence type="evidence at transcript level"/>